<protein>
    <submittedName>
        <fullName evidence="2">Uncharacterized protein</fullName>
    </submittedName>
</protein>
<comment type="caution">
    <text evidence="2">The sequence shown here is derived from an EMBL/GenBank/DDBJ whole genome shotgun (WGS) entry which is preliminary data.</text>
</comment>
<sequence>MEKRSSCCSRSYASTPKKEPVAVTPKKEEVAEGNVPASAAAVAVAAVKTPKAEQKEPVKANVGSGGCM</sequence>
<reference evidence="2 3" key="1">
    <citation type="submission" date="2013-09" db="EMBL/GenBank/DDBJ databases">
        <title>Corchorus capsularis genome sequencing.</title>
        <authorList>
            <person name="Alam M."/>
            <person name="Haque M.S."/>
            <person name="Islam M.S."/>
            <person name="Emdad E.M."/>
            <person name="Islam M.M."/>
            <person name="Ahmed B."/>
            <person name="Halim A."/>
            <person name="Hossen Q.M.M."/>
            <person name="Hossain M.Z."/>
            <person name="Ahmed R."/>
            <person name="Khan M.M."/>
            <person name="Islam R."/>
            <person name="Rashid M.M."/>
            <person name="Khan S.A."/>
            <person name="Rahman M.S."/>
            <person name="Alam M."/>
        </authorList>
    </citation>
    <scope>NUCLEOTIDE SEQUENCE [LARGE SCALE GENOMIC DNA]</scope>
    <source>
        <strain evidence="3">cv. CVL-1</strain>
        <tissue evidence="2">Whole seedling</tissue>
    </source>
</reference>
<gene>
    <name evidence="2" type="ORF">CCACVL1_09653</name>
</gene>
<dbReference type="OMA" id="CGSRNYV"/>
<feature type="compositionally biased region" description="Polar residues" evidence="1">
    <location>
        <begin position="1"/>
        <end position="14"/>
    </location>
</feature>
<keyword evidence="3" id="KW-1185">Reference proteome</keyword>
<accession>A0A1R3IUP9</accession>
<dbReference type="EMBL" id="AWWV01009486">
    <property type="protein sequence ID" value="OMO86305.1"/>
    <property type="molecule type" value="Genomic_DNA"/>
</dbReference>
<dbReference type="AlphaFoldDB" id="A0A1R3IUP9"/>
<evidence type="ECO:0000313" key="3">
    <source>
        <dbReference type="Proteomes" id="UP000188268"/>
    </source>
</evidence>
<evidence type="ECO:0000256" key="1">
    <source>
        <dbReference type="SAM" id="MobiDB-lite"/>
    </source>
</evidence>
<proteinExistence type="predicted"/>
<evidence type="ECO:0000313" key="2">
    <source>
        <dbReference type="EMBL" id="OMO86305.1"/>
    </source>
</evidence>
<name>A0A1R3IUP9_COCAP</name>
<dbReference type="Proteomes" id="UP000188268">
    <property type="component" value="Unassembled WGS sequence"/>
</dbReference>
<feature type="region of interest" description="Disordered" evidence="1">
    <location>
        <begin position="1"/>
        <end position="24"/>
    </location>
</feature>
<dbReference type="Gramene" id="OMO86305">
    <property type="protein sequence ID" value="OMO86305"/>
    <property type="gene ID" value="CCACVL1_09653"/>
</dbReference>
<organism evidence="2 3">
    <name type="scientific">Corchorus capsularis</name>
    <name type="common">Jute</name>
    <dbReference type="NCBI Taxonomy" id="210143"/>
    <lineage>
        <taxon>Eukaryota</taxon>
        <taxon>Viridiplantae</taxon>
        <taxon>Streptophyta</taxon>
        <taxon>Embryophyta</taxon>
        <taxon>Tracheophyta</taxon>
        <taxon>Spermatophyta</taxon>
        <taxon>Magnoliopsida</taxon>
        <taxon>eudicotyledons</taxon>
        <taxon>Gunneridae</taxon>
        <taxon>Pentapetalae</taxon>
        <taxon>rosids</taxon>
        <taxon>malvids</taxon>
        <taxon>Malvales</taxon>
        <taxon>Malvaceae</taxon>
        <taxon>Grewioideae</taxon>
        <taxon>Apeibeae</taxon>
        <taxon>Corchorus</taxon>
    </lineage>
</organism>